<proteinExistence type="predicted"/>
<dbReference type="SUPFAM" id="SSF52058">
    <property type="entry name" value="L domain-like"/>
    <property type="match status" value="1"/>
</dbReference>
<keyword evidence="4" id="KW-1185">Reference proteome</keyword>
<dbReference type="PANTHER" id="PTHR48051:SF1">
    <property type="entry name" value="RAS SUPPRESSOR PROTEIN 1"/>
    <property type="match status" value="1"/>
</dbReference>
<keyword evidence="1" id="KW-0433">Leucine-rich repeat</keyword>
<dbReference type="InterPro" id="IPR001611">
    <property type="entry name" value="Leu-rich_rpt"/>
</dbReference>
<dbReference type="Gene3D" id="1.25.40.20">
    <property type="entry name" value="Ankyrin repeat-containing domain"/>
    <property type="match status" value="2"/>
</dbReference>
<dbReference type="SMART" id="SM00248">
    <property type="entry name" value="ANK"/>
    <property type="match status" value="5"/>
</dbReference>
<dbReference type="PANTHER" id="PTHR48051">
    <property type="match status" value="1"/>
</dbReference>
<protein>
    <submittedName>
        <fullName evidence="3">Uncharacterized protein</fullName>
    </submittedName>
</protein>
<keyword evidence="2" id="KW-0677">Repeat</keyword>
<dbReference type="Gene3D" id="3.80.10.10">
    <property type="entry name" value="Ribonuclease Inhibitor"/>
    <property type="match status" value="1"/>
</dbReference>
<gene>
    <name evidence="3" type="ORF">DSAG12_01012</name>
</gene>
<dbReference type="AlphaFoldDB" id="A0A5B9D7K7"/>
<evidence type="ECO:0000256" key="2">
    <source>
        <dbReference type="ARBA" id="ARBA00022737"/>
    </source>
</evidence>
<accession>A0A5B9D7K7</accession>
<dbReference type="SMART" id="SM00369">
    <property type="entry name" value="LRR_TYP"/>
    <property type="match status" value="3"/>
</dbReference>
<evidence type="ECO:0000256" key="1">
    <source>
        <dbReference type="ARBA" id="ARBA00022614"/>
    </source>
</evidence>
<sequence>MGILNRKYDIKSGLDYSECEIIDHIAKNVDILKIRITKDKEKVKGITISDKITTETFKTICLFSKLTYLNITEGSVDQIPSDIAILTELDTIVIKDYRGGSIPPEIGKLSKLTRLEISSNIENSERKKFKIPSTISNLKSLKIAKFSHINFQEFPIVLCKCSDLQQLSLISANIKTIPPCIEQLSDLIHLFLSSNRITTLPKELQKLLKLKVLMVDQNNIKEIPDWIGNLPSLYSFKIDNNCITELPKLIIKKLIGKSSSDYNRHDLQNTFINLNLSNPWKEPLNSLIRWKRHSHPYSRNQKHRLTFLDLDKEIIRKCKQKSTSIKFSLEEFTFTPFFPNRQEILDLLEKAQYDSNHHVRQMYRDIKAQIRWEKRISKNIKKVKTDTKTPEEIPLLDNLQNNFSSANWGKIKLYQKAISSQDYDTLKSLVIWEKDLQIIDNAFIDSIKFNDFQAVKIFTDLGIPIRLLIDSIIRLYYLQTFRKKKYPVIKKLLNKYESVHLISQDIFDILAKNEDMNLKSLVNLAVKQQYIDNFIPIIENAEIYKPWMKKLINYMISNPEYRGFGVEKFTLWAKITQTKLQDNAQFVQEILDFLKENDSDSYEMISKALKIGSLSIPELIAKSEKSFSSGVLSIIKQGNLSHLKQKLAASEDPSQDMNMAFRWAVKWGRLDIIKYLVEEQNVNIHANDDEALKLSLDFCHILIAKFLLKQGAKVKDPIMYIDAILERGENEFIKYIFEKEQIRKNNFEQFLFKCIFAGNVEMLIFCEQRGGSIPILNKFDCRRLISSGHVKMLEFLRQNKKIEHLEYDKATLYAHILQGNFAMVRFLIENKENLEYSEKEALRSASKSGNSEIFQYFIMIGADPSQIEFNPQIYPAFIYCIEQNKFPAKVRDSIIQWMNTASVAQKRRYLPKMRQYLEAKIQTISSPKKQNLIQQIITAVNQELKVFISDDVGIFL</sequence>
<dbReference type="Proteomes" id="UP000321408">
    <property type="component" value="Chromosome"/>
</dbReference>
<dbReference type="SUPFAM" id="SSF48403">
    <property type="entry name" value="Ankyrin repeat"/>
    <property type="match status" value="1"/>
</dbReference>
<dbReference type="KEGG" id="psyt:DSAG12_01012"/>
<dbReference type="InterPro" id="IPR032675">
    <property type="entry name" value="LRR_dom_sf"/>
</dbReference>
<name>A0A5B9D7K7_9ARCH</name>
<evidence type="ECO:0000313" key="3">
    <source>
        <dbReference type="EMBL" id="QEE15188.2"/>
    </source>
</evidence>
<dbReference type="InterPro" id="IPR050216">
    <property type="entry name" value="LRR_domain-containing"/>
</dbReference>
<reference evidence="3 4" key="2">
    <citation type="journal article" date="2024" name="Int. J. Syst. Evol. Microbiol.">
        <title>Promethearchaeum syntrophicum gen. nov., sp. nov., an anaerobic, obligately syntrophic archaeon, the first isolate of the lineage 'Asgard' archaea, and proposal of the new archaeal phylum Promethearchaeota phyl. nov. and kingdom Promethearchaeati regn. nov.</title>
        <authorList>
            <person name="Imachi H."/>
            <person name="Nobu M.K."/>
            <person name="Kato S."/>
            <person name="Takaki Y."/>
            <person name="Miyazaki M."/>
            <person name="Miyata M."/>
            <person name="Ogawara M."/>
            <person name="Saito Y."/>
            <person name="Sakai S."/>
            <person name="Tahara Y.O."/>
            <person name="Takano Y."/>
            <person name="Tasumi E."/>
            <person name="Uematsu K."/>
            <person name="Yoshimura T."/>
            <person name="Itoh T."/>
            <person name="Ohkuma M."/>
            <person name="Takai K."/>
        </authorList>
    </citation>
    <scope>NUCLEOTIDE SEQUENCE [LARGE SCALE GENOMIC DNA]</scope>
    <source>
        <strain evidence="3 4">MK-D1</strain>
    </source>
</reference>
<reference evidence="3 4" key="1">
    <citation type="journal article" date="2020" name="Nature">
        <title>Isolation of an archaeon at the prokaryote-eukaryote interface.</title>
        <authorList>
            <person name="Imachi H."/>
            <person name="Nobu M.K."/>
            <person name="Nakahara N."/>
            <person name="Morono Y."/>
            <person name="Ogawara M."/>
            <person name="Takaki Y."/>
            <person name="Takano Y."/>
            <person name="Uematsu K."/>
            <person name="Ikuta T."/>
            <person name="Ito M."/>
            <person name="Matsui Y."/>
            <person name="Miyazaki M."/>
            <person name="Murata K."/>
            <person name="Saito Y."/>
            <person name="Sakai S."/>
            <person name="Song C."/>
            <person name="Tasumi E."/>
            <person name="Yamanaka Y."/>
            <person name="Yamaguchi T."/>
            <person name="Kamagata Y."/>
            <person name="Tamaki H."/>
            <person name="Takai K."/>
        </authorList>
    </citation>
    <scope>NUCLEOTIDE SEQUENCE [LARGE SCALE GENOMIC DNA]</scope>
    <source>
        <strain evidence="3 4">MK-D1</strain>
    </source>
</reference>
<dbReference type="GO" id="GO:0005737">
    <property type="term" value="C:cytoplasm"/>
    <property type="evidence" value="ECO:0007669"/>
    <property type="project" value="TreeGrafter"/>
</dbReference>
<evidence type="ECO:0000313" key="4">
    <source>
        <dbReference type="Proteomes" id="UP000321408"/>
    </source>
</evidence>
<dbReference type="InterPro" id="IPR003591">
    <property type="entry name" value="Leu-rich_rpt_typical-subtyp"/>
</dbReference>
<dbReference type="InterPro" id="IPR002110">
    <property type="entry name" value="Ankyrin_rpt"/>
</dbReference>
<organism evidence="3 4">
    <name type="scientific">Promethearchaeum syntrophicum</name>
    <dbReference type="NCBI Taxonomy" id="2594042"/>
    <lineage>
        <taxon>Archaea</taxon>
        <taxon>Promethearchaeati</taxon>
        <taxon>Promethearchaeota</taxon>
        <taxon>Promethearchaeia</taxon>
        <taxon>Promethearchaeales</taxon>
        <taxon>Promethearchaeaceae</taxon>
        <taxon>Promethearchaeum</taxon>
    </lineage>
</organism>
<dbReference type="EMBL" id="CP042905">
    <property type="protein sequence ID" value="QEE15188.2"/>
    <property type="molecule type" value="Genomic_DNA"/>
</dbReference>
<dbReference type="InterPro" id="IPR036770">
    <property type="entry name" value="Ankyrin_rpt-contain_sf"/>
</dbReference>
<dbReference type="PROSITE" id="PS51450">
    <property type="entry name" value="LRR"/>
    <property type="match status" value="1"/>
</dbReference>